<evidence type="ECO:0000313" key="2">
    <source>
        <dbReference type="EMBL" id="KAL3804656.1"/>
    </source>
</evidence>
<name>A0ABD3QZX4_9STRA</name>
<accession>A0ABD3QZX4</accession>
<gene>
    <name evidence="2" type="ORF">HJC23_008471</name>
</gene>
<dbReference type="AlphaFoldDB" id="A0ABD3QZX4"/>
<protein>
    <submittedName>
        <fullName evidence="2">Uncharacterized protein</fullName>
    </submittedName>
</protein>
<comment type="caution">
    <text evidence="2">The sequence shown here is derived from an EMBL/GenBank/DDBJ whole genome shotgun (WGS) entry which is preliminary data.</text>
</comment>
<sequence>MVASNDMDLGIDSPTLSVHVSPSHPEPELVKVPTYKGLEIEHSTYSTPRRILSTTSTASLTSPLNKRTVFEADLIAYSTEQASKLSYPVGCPVWYIYNGDASPDSVLSKVRHGKVNAVAMNVATRSFVYKIEKTTGEEGEAPAVDLVLEDNIAYAVSCPVQVTIEDKEFDGEVICPSDLKDFTGNDKTYSVMLVNNGNMLRIEHGVSSRQIKYRGVNQLLEKEEAVTPQAVTMDASRRRPFACW</sequence>
<proteinExistence type="predicted"/>
<evidence type="ECO:0000313" key="3">
    <source>
        <dbReference type="Proteomes" id="UP001516023"/>
    </source>
</evidence>
<feature type="region of interest" description="Disordered" evidence="1">
    <location>
        <begin position="1"/>
        <end position="24"/>
    </location>
</feature>
<evidence type="ECO:0000256" key="1">
    <source>
        <dbReference type="SAM" id="MobiDB-lite"/>
    </source>
</evidence>
<keyword evidence="3" id="KW-1185">Reference proteome</keyword>
<organism evidence="2 3">
    <name type="scientific">Cyclotella cryptica</name>
    <dbReference type="NCBI Taxonomy" id="29204"/>
    <lineage>
        <taxon>Eukaryota</taxon>
        <taxon>Sar</taxon>
        <taxon>Stramenopiles</taxon>
        <taxon>Ochrophyta</taxon>
        <taxon>Bacillariophyta</taxon>
        <taxon>Coscinodiscophyceae</taxon>
        <taxon>Thalassiosirophycidae</taxon>
        <taxon>Stephanodiscales</taxon>
        <taxon>Stephanodiscaceae</taxon>
        <taxon>Cyclotella</taxon>
    </lineage>
</organism>
<reference evidence="2 3" key="1">
    <citation type="journal article" date="2020" name="G3 (Bethesda)">
        <title>Improved Reference Genome for Cyclotella cryptica CCMP332, a Model for Cell Wall Morphogenesis, Salinity Adaptation, and Lipid Production in Diatoms (Bacillariophyta).</title>
        <authorList>
            <person name="Roberts W.R."/>
            <person name="Downey K.M."/>
            <person name="Ruck E.C."/>
            <person name="Traller J.C."/>
            <person name="Alverson A.J."/>
        </authorList>
    </citation>
    <scope>NUCLEOTIDE SEQUENCE [LARGE SCALE GENOMIC DNA]</scope>
    <source>
        <strain evidence="2 3">CCMP332</strain>
    </source>
</reference>
<dbReference type="Proteomes" id="UP001516023">
    <property type="component" value="Unassembled WGS sequence"/>
</dbReference>
<dbReference type="EMBL" id="JABMIG020000006">
    <property type="protein sequence ID" value="KAL3804656.1"/>
    <property type="molecule type" value="Genomic_DNA"/>
</dbReference>